<feature type="non-terminal residue" evidence="4">
    <location>
        <position position="1"/>
    </location>
</feature>
<evidence type="ECO:0000313" key="5">
    <source>
        <dbReference type="EMBL" id="CAL1151090.1"/>
    </source>
</evidence>
<dbReference type="GO" id="GO:0006334">
    <property type="term" value="P:nucleosome assembly"/>
    <property type="evidence" value="ECO:0007669"/>
    <property type="project" value="InterPro"/>
</dbReference>
<evidence type="ECO:0000256" key="2">
    <source>
        <dbReference type="RuleBase" id="RU003876"/>
    </source>
</evidence>
<sequence>MGKKKTEAEAPKVEEPKKDDTNHEEEDEPLVKELKDLDDQYLAIEKEYEKAVQELQKQYTQKQQPFLDARTKVLQSLETAPEEAKDKGTPALKDFWKQAMKNLPALEDHIEEWDEPVLEYCKDITKSWLDESDLAKGFRLHFHFVENPYFTNTELSKEYYVKEENPYTGEMSAKEIKATIIEWKPGKDVTVEKVTKKVKGGGAKKAKQKGKEKEEPRDSFFRGFFRNLKEGGHIPDDINLEEARELVDDDDEDDDEHMLELLMENDYEMGCCIRDSLVPFAIRWYTGEACPDDGYDEDDDEEEDSEEEDDDDDDDDDDSPPKGKKYHPPARGKAGKKDAPGGE</sequence>
<feature type="compositionally biased region" description="Basic and acidic residues" evidence="3">
    <location>
        <begin position="1"/>
        <end position="21"/>
    </location>
</feature>
<dbReference type="InterPro" id="IPR002164">
    <property type="entry name" value="NAP_family"/>
</dbReference>
<name>A0A9P1G4N5_9DINO</name>
<feature type="compositionally biased region" description="Basic residues" evidence="3">
    <location>
        <begin position="322"/>
        <end position="334"/>
    </location>
</feature>
<reference evidence="5" key="2">
    <citation type="submission" date="2024-04" db="EMBL/GenBank/DDBJ databases">
        <authorList>
            <person name="Chen Y."/>
            <person name="Shah S."/>
            <person name="Dougan E. K."/>
            <person name="Thang M."/>
            <person name="Chan C."/>
        </authorList>
    </citation>
    <scope>NUCLEOTIDE SEQUENCE [LARGE SCALE GENOMIC DNA]</scope>
</reference>
<proteinExistence type="inferred from homology"/>
<dbReference type="InterPro" id="IPR037231">
    <property type="entry name" value="NAP-like_sf"/>
</dbReference>
<gene>
    <name evidence="4" type="ORF">C1SCF055_LOCUS24069</name>
</gene>
<evidence type="ECO:0000313" key="7">
    <source>
        <dbReference type="Proteomes" id="UP001152797"/>
    </source>
</evidence>
<reference evidence="4" key="1">
    <citation type="submission" date="2022-10" db="EMBL/GenBank/DDBJ databases">
        <authorList>
            <person name="Chen Y."/>
            <person name="Dougan E. K."/>
            <person name="Chan C."/>
            <person name="Rhodes N."/>
            <person name="Thang M."/>
        </authorList>
    </citation>
    <scope>NUCLEOTIDE SEQUENCE</scope>
</reference>
<dbReference type="Gene3D" id="3.30.1120.90">
    <property type="entry name" value="Nucleosome assembly protein"/>
    <property type="match status" value="1"/>
</dbReference>
<protein>
    <submittedName>
        <fullName evidence="6">Nucleosome assembly protein C364.06</fullName>
    </submittedName>
</protein>
<dbReference type="OrthoDB" id="27325at2759"/>
<dbReference type="PANTHER" id="PTHR11875">
    <property type="entry name" value="TESTIS-SPECIFIC Y-ENCODED PROTEIN"/>
    <property type="match status" value="1"/>
</dbReference>
<evidence type="ECO:0000256" key="3">
    <source>
        <dbReference type="SAM" id="MobiDB-lite"/>
    </source>
</evidence>
<dbReference type="EMBL" id="CAMXCT020002375">
    <property type="protein sequence ID" value="CAL1151090.1"/>
    <property type="molecule type" value="Genomic_DNA"/>
</dbReference>
<dbReference type="SUPFAM" id="SSF143113">
    <property type="entry name" value="NAP-like"/>
    <property type="match status" value="1"/>
</dbReference>
<dbReference type="Pfam" id="PF00956">
    <property type="entry name" value="NAP"/>
    <property type="match status" value="1"/>
</dbReference>
<dbReference type="Proteomes" id="UP001152797">
    <property type="component" value="Unassembled WGS sequence"/>
</dbReference>
<organism evidence="4">
    <name type="scientific">Cladocopium goreaui</name>
    <dbReference type="NCBI Taxonomy" id="2562237"/>
    <lineage>
        <taxon>Eukaryota</taxon>
        <taxon>Sar</taxon>
        <taxon>Alveolata</taxon>
        <taxon>Dinophyceae</taxon>
        <taxon>Suessiales</taxon>
        <taxon>Symbiodiniaceae</taxon>
        <taxon>Cladocopium</taxon>
    </lineage>
</organism>
<accession>A0A9P1G4N5</accession>
<comment type="similarity">
    <text evidence="1 2">Belongs to the nucleosome assembly protein (NAP) family.</text>
</comment>
<feature type="region of interest" description="Disordered" evidence="3">
    <location>
        <begin position="289"/>
        <end position="343"/>
    </location>
</feature>
<dbReference type="EMBL" id="CAMXCT030002375">
    <property type="protein sequence ID" value="CAL4785027.1"/>
    <property type="molecule type" value="Genomic_DNA"/>
</dbReference>
<evidence type="ECO:0000313" key="6">
    <source>
        <dbReference type="EMBL" id="CAL4785027.1"/>
    </source>
</evidence>
<dbReference type="EMBL" id="CAMXCT010002375">
    <property type="protein sequence ID" value="CAI3997715.1"/>
    <property type="molecule type" value="Genomic_DNA"/>
</dbReference>
<dbReference type="AlphaFoldDB" id="A0A9P1G4N5"/>
<dbReference type="GO" id="GO:0005634">
    <property type="term" value="C:nucleus"/>
    <property type="evidence" value="ECO:0007669"/>
    <property type="project" value="InterPro"/>
</dbReference>
<evidence type="ECO:0000313" key="4">
    <source>
        <dbReference type="EMBL" id="CAI3997715.1"/>
    </source>
</evidence>
<comment type="caution">
    <text evidence="4">The sequence shown here is derived from an EMBL/GenBank/DDBJ whole genome shotgun (WGS) entry which is preliminary data.</text>
</comment>
<evidence type="ECO:0000256" key="1">
    <source>
        <dbReference type="ARBA" id="ARBA00009947"/>
    </source>
</evidence>
<keyword evidence="7" id="KW-1185">Reference proteome</keyword>
<feature type="compositionally biased region" description="Acidic residues" evidence="3">
    <location>
        <begin position="290"/>
        <end position="318"/>
    </location>
</feature>
<feature type="region of interest" description="Disordered" evidence="3">
    <location>
        <begin position="1"/>
        <end position="34"/>
    </location>
</feature>